<dbReference type="OMA" id="GRWEDEF"/>
<dbReference type="Gene3D" id="3.40.50.1240">
    <property type="entry name" value="Phosphoglycerate mutase-like"/>
    <property type="match status" value="1"/>
</dbReference>
<dbReference type="EMBL" id="JAHRHJ020000009">
    <property type="protein sequence ID" value="KAH9300670.1"/>
    <property type="molecule type" value="Genomic_DNA"/>
</dbReference>
<dbReference type="AlphaFoldDB" id="A0AA38FFW2"/>
<comment type="similarity">
    <text evidence="1">Belongs to the phosphoglycerate mutase family.</text>
</comment>
<protein>
    <recommendedName>
        <fullName evidence="4">Phosphoglycerate mutase-like protein</fullName>
    </recommendedName>
</protein>
<dbReference type="PANTHER" id="PTHR48100:SF1">
    <property type="entry name" value="HISTIDINE PHOSPHATASE FAMILY PROTEIN-RELATED"/>
    <property type="match status" value="1"/>
</dbReference>
<feature type="non-terminal residue" evidence="2">
    <location>
        <position position="1"/>
    </location>
</feature>
<accession>A0AA38FFW2</accession>
<dbReference type="InterPro" id="IPR050275">
    <property type="entry name" value="PGM_Phosphatase"/>
</dbReference>
<evidence type="ECO:0000313" key="2">
    <source>
        <dbReference type="EMBL" id="KAH9300670.1"/>
    </source>
</evidence>
<reference evidence="2 3" key="1">
    <citation type="journal article" date="2021" name="Nat. Plants">
        <title>The Taxus genome provides insights into paclitaxel biosynthesis.</title>
        <authorList>
            <person name="Xiong X."/>
            <person name="Gou J."/>
            <person name="Liao Q."/>
            <person name="Li Y."/>
            <person name="Zhou Q."/>
            <person name="Bi G."/>
            <person name="Li C."/>
            <person name="Du R."/>
            <person name="Wang X."/>
            <person name="Sun T."/>
            <person name="Guo L."/>
            <person name="Liang H."/>
            <person name="Lu P."/>
            <person name="Wu Y."/>
            <person name="Zhang Z."/>
            <person name="Ro D.K."/>
            <person name="Shang Y."/>
            <person name="Huang S."/>
            <person name="Yan J."/>
        </authorList>
    </citation>
    <scope>NUCLEOTIDE SEQUENCE [LARGE SCALE GENOMIC DNA]</scope>
    <source>
        <strain evidence="2">Ta-2019</strain>
    </source>
</reference>
<evidence type="ECO:0000256" key="1">
    <source>
        <dbReference type="ARBA" id="ARBA00038362"/>
    </source>
</evidence>
<dbReference type="Proteomes" id="UP000824469">
    <property type="component" value="Unassembled WGS sequence"/>
</dbReference>
<evidence type="ECO:0000313" key="3">
    <source>
        <dbReference type="Proteomes" id="UP000824469"/>
    </source>
</evidence>
<dbReference type="CDD" id="cd07067">
    <property type="entry name" value="HP_PGM_like"/>
    <property type="match status" value="1"/>
</dbReference>
<sequence length="246" mass="27444">MSKTPDSGLYPLHRCKTLHLVRHAQGYHNVAGEKDHKAYLSYEFVDASLTPLGWQQVGNLRRHVSNSGIASRIELVVTSPLTRTMQTAAGVFGSGGYIDGDSSSPLMISGGGKSDTTAISSSNCPPFIAVEYCREQMGVHPCDKRKSVSEYKTHFPGIDFSLVEIDEDIFWKPDVREKEYEVAARGRAFLNWLLTRKEKEIAIVSHSSFLIHTLAQFGKDCHPSVRNEIHKAFANCELRSFVISDR</sequence>
<dbReference type="GO" id="GO:0005737">
    <property type="term" value="C:cytoplasm"/>
    <property type="evidence" value="ECO:0007669"/>
    <property type="project" value="TreeGrafter"/>
</dbReference>
<dbReference type="GO" id="GO:0016791">
    <property type="term" value="F:phosphatase activity"/>
    <property type="evidence" value="ECO:0007669"/>
    <property type="project" value="TreeGrafter"/>
</dbReference>
<dbReference type="PANTHER" id="PTHR48100">
    <property type="entry name" value="BROAD-SPECIFICITY PHOSPHATASE YOR283W-RELATED"/>
    <property type="match status" value="1"/>
</dbReference>
<proteinExistence type="inferred from homology"/>
<name>A0AA38FFW2_TAXCH</name>
<organism evidence="2 3">
    <name type="scientific">Taxus chinensis</name>
    <name type="common">Chinese yew</name>
    <name type="synonym">Taxus wallichiana var. chinensis</name>
    <dbReference type="NCBI Taxonomy" id="29808"/>
    <lineage>
        <taxon>Eukaryota</taxon>
        <taxon>Viridiplantae</taxon>
        <taxon>Streptophyta</taxon>
        <taxon>Embryophyta</taxon>
        <taxon>Tracheophyta</taxon>
        <taxon>Spermatophyta</taxon>
        <taxon>Pinopsida</taxon>
        <taxon>Pinidae</taxon>
        <taxon>Conifers II</taxon>
        <taxon>Cupressales</taxon>
        <taxon>Taxaceae</taxon>
        <taxon>Taxus</taxon>
    </lineage>
</organism>
<comment type="caution">
    <text evidence="2">The sequence shown here is derived from an EMBL/GenBank/DDBJ whole genome shotgun (WGS) entry which is preliminary data.</text>
</comment>
<gene>
    <name evidence="2" type="ORF">KI387_012253</name>
</gene>
<keyword evidence="3" id="KW-1185">Reference proteome</keyword>
<dbReference type="SUPFAM" id="SSF53254">
    <property type="entry name" value="Phosphoglycerate mutase-like"/>
    <property type="match status" value="1"/>
</dbReference>
<dbReference type="Pfam" id="PF00300">
    <property type="entry name" value="His_Phos_1"/>
    <property type="match status" value="1"/>
</dbReference>
<dbReference type="InterPro" id="IPR029033">
    <property type="entry name" value="His_PPase_superfam"/>
</dbReference>
<dbReference type="InterPro" id="IPR013078">
    <property type="entry name" value="His_Pase_superF_clade-1"/>
</dbReference>
<evidence type="ECO:0008006" key="4">
    <source>
        <dbReference type="Google" id="ProtNLM"/>
    </source>
</evidence>
<dbReference type="SMART" id="SM00855">
    <property type="entry name" value="PGAM"/>
    <property type="match status" value="1"/>
</dbReference>